<name>A0ABT5LPF8_9GAMM</name>
<dbReference type="Proteomes" id="UP001217178">
    <property type="component" value="Unassembled WGS sequence"/>
</dbReference>
<accession>A0ABT5LPF8</accession>
<protein>
    <submittedName>
        <fullName evidence="1">Uncharacterized protein</fullName>
    </submittedName>
</protein>
<keyword evidence="2" id="KW-1185">Reference proteome</keyword>
<sequence length="95" mass="10765">MESGNQSSDYNKELVQKYGITDSYLARCINKKHSNHSLLTGYFDNGKVYSLYSRDGDLMVLVDAFRSLDEANQQAQAILSNYQETAEFPVSSKKK</sequence>
<evidence type="ECO:0000313" key="2">
    <source>
        <dbReference type="Proteomes" id="UP001217178"/>
    </source>
</evidence>
<organism evidence="1 2">
    <name type="scientific">Xenorhabdus yunnanensis</name>
    <dbReference type="NCBI Taxonomy" id="3025878"/>
    <lineage>
        <taxon>Bacteria</taxon>
        <taxon>Pseudomonadati</taxon>
        <taxon>Pseudomonadota</taxon>
        <taxon>Gammaproteobacteria</taxon>
        <taxon>Enterobacterales</taxon>
        <taxon>Morganellaceae</taxon>
        <taxon>Xenorhabdus</taxon>
    </lineage>
</organism>
<dbReference type="EMBL" id="JAQRFI010000113">
    <property type="protein sequence ID" value="MDC9591630.1"/>
    <property type="molecule type" value="Genomic_DNA"/>
</dbReference>
<evidence type="ECO:0000313" key="1">
    <source>
        <dbReference type="EMBL" id="MDC9591630.1"/>
    </source>
</evidence>
<proteinExistence type="predicted"/>
<dbReference type="RefSeq" id="WP_273556840.1">
    <property type="nucleotide sequence ID" value="NZ_JAQRFI010000113.1"/>
</dbReference>
<reference evidence="1 2" key="1">
    <citation type="submission" date="2023-02" db="EMBL/GenBank/DDBJ databases">
        <title>Entomopathogenic bacteria.</title>
        <authorList>
            <person name="Machado R.A."/>
        </authorList>
    </citation>
    <scope>NUCLEOTIDE SEQUENCE [LARGE SCALE GENOMIC DNA]</scope>
    <source>
        <strain evidence="1 2">XENO-10</strain>
    </source>
</reference>
<comment type="caution">
    <text evidence="1">The sequence shown here is derived from an EMBL/GenBank/DDBJ whole genome shotgun (WGS) entry which is preliminary data.</text>
</comment>
<gene>
    <name evidence="1" type="ORF">PSI23_20690</name>
</gene>